<evidence type="ECO:0000256" key="3">
    <source>
        <dbReference type="ARBA" id="ARBA00023163"/>
    </source>
</evidence>
<evidence type="ECO:0000313" key="5">
    <source>
        <dbReference type="EMBL" id="PRX66281.1"/>
    </source>
</evidence>
<reference evidence="5 6" key="1">
    <citation type="submission" date="2018-03" db="EMBL/GenBank/DDBJ databases">
        <title>Genomic Encyclopedia of Type Strains, Phase III (KMG-III): the genomes of soil and plant-associated and newly described type strains.</title>
        <authorList>
            <person name="Whitman W."/>
        </authorList>
    </citation>
    <scope>NUCLEOTIDE SEQUENCE [LARGE SCALE GENOMIC DNA]</scope>
    <source>
        <strain evidence="5 6">CGMCC 4.7104</strain>
    </source>
</reference>
<dbReference type="GO" id="GO:0003700">
    <property type="term" value="F:DNA-binding transcription factor activity"/>
    <property type="evidence" value="ECO:0007669"/>
    <property type="project" value="InterPro"/>
</dbReference>
<name>A0A2T0N2W1_9ACTN</name>
<dbReference type="RefSeq" id="WP_106240008.1">
    <property type="nucleotide sequence ID" value="NZ_PVNG01000006.1"/>
</dbReference>
<dbReference type="InterPro" id="IPR036390">
    <property type="entry name" value="WH_DNA-bd_sf"/>
</dbReference>
<dbReference type="SUPFAM" id="SSF46785">
    <property type="entry name" value="Winged helix' DNA-binding domain"/>
    <property type="match status" value="1"/>
</dbReference>
<gene>
    <name evidence="5" type="ORF">B0I32_106418</name>
</gene>
<evidence type="ECO:0000313" key="6">
    <source>
        <dbReference type="Proteomes" id="UP000238312"/>
    </source>
</evidence>
<dbReference type="Pfam" id="PF01638">
    <property type="entry name" value="HxlR"/>
    <property type="match status" value="1"/>
</dbReference>
<dbReference type="CDD" id="cd00090">
    <property type="entry name" value="HTH_ARSR"/>
    <property type="match status" value="1"/>
</dbReference>
<dbReference type="InterPro" id="IPR036388">
    <property type="entry name" value="WH-like_DNA-bd_sf"/>
</dbReference>
<dbReference type="PANTHER" id="PTHR33204:SF18">
    <property type="entry name" value="TRANSCRIPTIONAL REGULATORY PROTEIN"/>
    <property type="match status" value="1"/>
</dbReference>
<dbReference type="GO" id="GO:0003677">
    <property type="term" value="F:DNA binding"/>
    <property type="evidence" value="ECO:0007669"/>
    <property type="project" value="UniProtKB-KW"/>
</dbReference>
<evidence type="ECO:0000259" key="4">
    <source>
        <dbReference type="PROSITE" id="PS51118"/>
    </source>
</evidence>
<accession>A0A2T0N2W1</accession>
<dbReference type="Gene3D" id="1.10.10.10">
    <property type="entry name" value="Winged helix-like DNA-binding domain superfamily/Winged helix DNA-binding domain"/>
    <property type="match status" value="1"/>
</dbReference>
<comment type="caution">
    <text evidence="5">The sequence shown here is derived from an EMBL/GenBank/DDBJ whole genome shotgun (WGS) entry which is preliminary data.</text>
</comment>
<keyword evidence="2" id="KW-0238">DNA-binding</keyword>
<evidence type="ECO:0000256" key="1">
    <source>
        <dbReference type="ARBA" id="ARBA00023015"/>
    </source>
</evidence>
<protein>
    <submittedName>
        <fullName evidence="5">HxlR family transcriptional regulator</fullName>
    </submittedName>
</protein>
<keyword evidence="3" id="KW-0804">Transcription</keyword>
<sequence length="154" mass="16959">MTTVNGRSRSPADEPACSIERSLQILGERWTLLILRELFRGRHRFADIRDALGIAPNLLSARLKTLVGAGVVRTLTYQEPGSRQRRSYHLTKAGADLSVVLGALQQWGDTHRPRPAGPSALRRTRSTGEPVRVAFVGRDGREVAGEDVLLDARP</sequence>
<dbReference type="SMART" id="SM00418">
    <property type="entry name" value="HTH_ARSR"/>
    <property type="match status" value="1"/>
</dbReference>
<dbReference type="EMBL" id="PVNG01000006">
    <property type="protein sequence ID" value="PRX66281.1"/>
    <property type="molecule type" value="Genomic_DNA"/>
</dbReference>
<dbReference type="InterPro" id="IPR001845">
    <property type="entry name" value="HTH_ArsR_DNA-bd_dom"/>
</dbReference>
<keyword evidence="1" id="KW-0805">Transcription regulation</keyword>
<dbReference type="AlphaFoldDB" id="A0A2T0N2W1"/>
<dbReference type="PROSITE" id="PS51118">
    <property type="entry name" value="HTH_HXLR"/>
    <property type="match status" value="1"/>
</dbReference>
<dbReference type="InterPro" id="IPR002577">
    <property type="entry name" value="HTH_HxlR"/>
</dbReference>
<dbReference type="Proteomes" id="UP000238312">
    <property type="component" value="Unassembled WGS sequence"/>
</dbReference>
<proteinExistence type="predicted"/>
<evidence type="ECO:0000256" key="2">
    <source>
        <dbReference type="ARBA" id="ARBA00023125"/>
    </source>
</evidence>
<keyword evidence="6" id="KW-1185">Reference proteome</keyword>
<organism evidence="5 6">
    <name type="scientific">Nonomuraea fuscirosea</name>
    <dbReference type="NCBI Taxonomy" id="1291556"/>
    <lineage>
        <taxon>Bacteria</taxon>
        <taxon>Bacillati</taxon>
        <taxon>Actinomycetota</taxon>
        <taxon>Actinomycetes</taxon>
        <taxon>Streptosporangiales</taxon>
        <taxon>Streptosporangiaceae</taxon>
        <taxon>Nonomuraea</taxon>
    </lineage>
</organism>
<feature type="domain" description="HTH hxlR-type" evidence="4">
    <location>
        <begin position="17"/>
        <end position="116"/>
    </location>
</feature>
<dbReference type="PANTHER" id="PTHR33204">
    <property type="entry name" value="TRANSCRIPTIONAL REGULATOR, MARR FAMILY"/>
    <property type="match status" value="1"/>
</dbReference>
<dbReference type="OrthoDB" id="3526217at2"/>
<dbReference type="InterPro" id="IPR011991">
    <property type="entry name" value="ArsR-like_HTH"/>
</dbReference>